<keyword evidence="4" id="KW-1185">Reference proteome</keyword>
<dbReference type="Proteomes" id="UP000601171">
    <property type="component" value="Unassembled WGS sequence"/>
</dbReference>
<dbReference type="PROSITE" id="PS51257">
    <property type="entry name" value="PROKAR_LIPOPROTEIN"/>
    <property type="match status" value="1"/>
</dbReference>
<feature type="compositionally biased region" description="Low complexity" evidence="1">
    <location>
        <begin position="44"/>
        <end position="57"/>
    </location>
</feature>
<dbReference type="RefSeq" id="WP_262429916.1">
    <property type="nucleotide sequence ID" value="NZ_JACRTG010000020.1"/>
</dbReference>
<sequence>MKTKKIMLIALGLMILIAISGCQPNDTGYNTRLGTQTRNGNGGLFNNTGTNTPSGNGAWPDGTNQDRNLTGQDKVLYRNNTNLGLNNGFNDGFNNGVNDGLYGNRLNAGLNDGYNTGLDNNGVNNNLSTNSGNMNINANELARKITTLPEVSSCSVATHNNNAVVGLKLSNNQSLGASLRQRIETMIRDTNSNINNVSITTDPNLFTRIQNMSNGMTNGNVTNTIKNDFEDLMRSITPNTNNITR</sequence>
<gene>
    <name evidence="3" type="ORF">H8707_09420</name>
</gene>
<accession>A0A926EYA7</accession>
<keyword evidence="2" id="KW-0732">Signal</keyword>
<organism evidence="3 4">
    <name type="scientific">Paratissierella segnis</name>
    <dbReference type="NCBI Taxonomy" id="2763679"/>
    <lineage>
        <taxon>Bacteria</taxon>
        <taxon>Bacillati</taxon>
        <taxon>Bacillota</taxon>
        <taxon>Tissierellia</taxon>
        <taxon>Tissierellales</taxon>
        <taxon>Tissierellaceae</taxon>
        <taxon>Paratissierella</taxon>
    </lineage>
</organism>
<feature type="chain" id="PRO_5039608157" evidence="2">
    <location>
        <begin position="21"/>
        <end position="245"/>
    </location>
</feature>
<dbReference type="EMBL" id="JACRTG010000020">
    <property type="protein sequence ID" value="MBC8588460.1"/>
    <property type="molecule type" value="Genomic_DNA"/>
</dbReference>
<comment type="caution">
    <text evidence="3">The sequence shown here is derived from an EMBL/GenBank/DDBJ whole genome shotgun (WGS) entry which is preliminary data.</text>
</comment>
<evidence type="ECO:0000256" key="2">
    <source>
        <dbReference type="SAM" id="SignalP"/>
    </source>
</evidence>
<evidence type="ECO:0000313" key="4">
    <source>
        <dbReference type="Proteomes" id="UP000601171"/>
    </source>
</evidence>
<keyword evidence="3" id="KW-0449">Lipoprotein</keyword>
<reference evidence="3" key="1">
    <citation type="submission" date="2020-08" db="EMBL/GenBank/DDBJ databases">
        <title>Genome public.</title>
        <authorList>
            <person name="Liu C."/>
            <person name="Sun Q."/>
        </authorList>
    </citation>
    <scope>NUCLEOTIDE SEQUENCE</scope>
    <source>
        <strain evidence="3">BX21</strain>
    </source>
</reference>
<evidence type="ECO:0000256" key="1">
    <source>
        <dbReference type="SAM" id="MobiDB-lite"/>
    </source>
</evidence>
<dbReference type="AlphaFoldDB" id="A0A926EYA7"/>
<name>A0A926EYA7_9FIRM</name>
<evidence type="ECO:0000313" key="3">
    <source>
        <dbReference type="EMBL" id="MBC8588460.1"/>
    </source>
</evidence>
<dbReference type="InterPro" id="IPR019076">
    <property type="entry name" value="Spore_lipoprot_YhcN/YlaJ-like"/>
</dbReference>
<proteinExistence type="predicted"/>
<feature type="region of interest" description="Disordered" evidence="1">
    <location>
        <begin position="31"/>
        <end position="69"/>
    </location>
</feature>
<dbReference type="Pfam" id="PF09580">
    <property type="entry name" value="Spore_YhcN_YlaJ"/>
    <property type="match status" value="1"/>
</dbReference>
<feature type="signal peptide" evidence="2">
    <location>
        <begin position="1"/>
        <end position="20"/>
    </location>
</feature>
<protein>
    <submittedName>
        <fullName evidence="3">YhcN/YlaJ family sporulation lipoprotein</fullName>
    </submittedName>
</protein>